<dbReference type="GO" id="GO:0003677">
    <property type="term" value="F:DNA binding"/>
    <property type="evidence" value="ECO:0007669"/>
    <property type="project" value="InterPro"/>
</dbReference>
<sequence length="120" mass="13111">MRSPLLTDQPASNSHSTSPQSAHRTAPTAIAPSHHPDDESVTSTPSKTEPHQPQHDLSRLLNTAEQAAALLQVPASWLRKKAAADQIPYTKIGRHLRFSTDDLNAIIRDGARGPRRRTPS</sequence>
<dbReference type="InterPro" id="IPR041657">
    <property type="entry name" value="HTH_17"/>
</dbReference>
<evidence type="ECO:0000313" key="3">
    <source>
        <dbReference type="EMBL" id="NEW71088.1"/>
    </source>
</evidence>
<name>A0A6G4ACZ4_9ACTN</name>
<comment type="caution">
    <text evidence="3">The sequence shown here is derived from an EMBL/GenBank/DDBJ whole genome shotgun (WGS) entry which is preliminary data.</text>
</comment>
<dbReference type="Pfam" id="PF12728">
    <property type="entry name" value="HTH_17"/>
    <property type="match status" value="1"/>
</dbReference>
<evidence type="ECO:0000313" key="4">
    <source>
        <dbReference type="Proteomes" id="UP000476310"/>
    </source>
</evidence>
<dbReference type="RefSeq" id="WP_164426554.1">
    <property type="nucleotide sequence ID" value="NZ_JAAIKT010000010.1"/>
</dbReference>
<feature type="domain" description="Helix-turn-helix" evidence="2">
    <location>
        <begin position="63"/>
        <end position="108"/>
    </location>
</feature>
<feature type="region of interest" description="Disordered" evidence="1">
    <location>
        <begin position="1"/>
        <end position="58"/>
    </location>
</feature>
<feature type="compositionally biased region" description="Basic and acidic residues" evidence="1">
    <location>
        <begin position="48"/>
        <end position="58"/>
    </location>
</feature>
<proteinExistence type="predicted"/>
<protein>
    <submittedName>
        <fullName evidence="3">Helix-turn-helix domain-containing protein</fullName>
    </submittedName>
</protein>
<dbReference type="NCBIfam" id="TIGR01764">
    <property type="entry name" value="excise"/>
    <property type="match status" value="1"/>
</dbReference>
<dbReference type="EMBL" id="JAAIKT010000010">
    <property type="protein sequence ID" value="NEW71088.1"/>
    <property type="molecule type" value="Genomic_DNA"/>
</dbReference>
<organism evidence="3 4">
    <name type="scientific">Streptomyces rhizosphaericus</name>
    <dbReference type="NCBI Taxonomy" id="114699"/>
    <lineage>
        <taxon>Bacteria</taxon>
        <taxon>Bacillati</taxon>
        <taxon>Actinomycetota</taxon>
        <taxon>Actinomycetes</taxon>
        <taxon>Kitasatosporales</taxon>
        <taxon>Streptomycetaceae</taxon>
        <taxon>Streptomyces</taxon>
        <taxon>Streptomyces violaceusniger group</taxon>
    </lineage>
</organism>
<reference evidence="3" key="1">
    <citation type="submission" date="2020-02" db="EMBL/GenBank/DDBJ databases">
        <title>A new Streptomyces sp. for controlling soil-borne diseases.</title>
        <authorList>
            <person name="Li X."/>
            <person name="Tian Y."/>
            <person name="Gao K."/>
        </authorList>
    </citation>
    <scope>NUCLEOTIDE SEQUENCE [LARGE SCALE GENOMIC DNA]</scope>
    <source>
        <strain evidence="3">0250</strain>
    </source>
</reference>
<keyword evidence="4" id="KW-1185">Reference proteome</keyword>
<evidence type="ECO:0000256" key="1">
    <source>
        <dbReference type="SAM" id="MobiDB-lite"/>
    </source>
</evidence>
<feature type="compositionally biased region" description="Polar residues" evidence="1">
    <location>
        <begin position="9"/>
        <end position="23"/>
    </location>
</feature>
<dbReference type="AlphaFoldDB" id="A0A6G4ACZ4"/>
<dbReference type="Proteomes" id="UP000476310">
    <property type="component" value="Unassembled WGS sequence"/>
</dbReference>
<dbReference type="InterPro" id="IPR010093">
    <property type="entry name" value="SinI_DNA-bd"/>
</dbReference>
<accession>A0A6G4ACZ4</accession>
<gene>
    <name evidence="3" type="ORF">G4H13_11920</name>
</gene>
<evidence type="ECO:0000259" key="2">
    <source>
        <dbReference type="Pfam" id="PF12728"/>
    </source>
</evidence>